<sequence length="158" mass="17375">MAEGIDRQTAQWYVDTALAKLMSRADELGDDLVSVRPDLEGANSVFALVTHCCGVLEHWGGAIIAGREVARDRSAEFRAEGSIAQLEAMVSAQRSRWLRDLADYDAGAPPRVEPRRHDGDPETITQGWVVLHVLEELYQHLGHVEITVDLVRAAHPAG</sequence>
<evidence type="ECO:0000313" key="1">
    <source>
        <dbReference type="EMBL" id="NYG37488.1"/>
    </source>
</evidence>
<accession>A0A852X4Y8</accession>
<dbReference type="EMBL" id="JACBZX010000001">
    <property type="protein sequence ID" value="NYG37488.1"/>
    <property type="molecule type" value="Genomic_DNA"/>
</dbReference>
<protein>
    <submittedName>
        <fullName evidence="1">Putative damage-inducible protein DinB</fullName>
    </submittedName>
</protein>
<keyword evidence="2" id="KW-1185">Reference proteome</keyword>
<dbReference type="Gene3D" id="1.20.120.450">
    <property type="entry name" value="dinb family like domain"/>
    <property type="match status" value="1"/>
</dbReference>
<dbReference type="InterPro" id="IPR034660">
    <property type="entry name" value="DinB/YfiT-like"/>
</dbReference>
<dbReference type="RefSeq" id="WP_179462848.1">
    <property type="nucleotide sequence ID" value="NZ_JACBZX010000001.1"/>
</dbReference>
<dbReference type="Proteomes" id="UP000592181">
    <property type="component" value="Unassembled WGS sequence"/>
</dbReference>
<proteinExistence type="predicted"/>
<reference evidence="1 2" key="1">
    <citation type="submission" date="2020-07" db="EMBL/GenBank/DDBJ databases">
        <title>Sequencing the genomes of 1000 actinobacteria strains.</title>
        <authorList>
            <person name="Klenk H.-P."/>
        </authorList>
    </citation>
    <scope>NUCLEOTIDE SEQUENCE [LARGE SCALE GENOMIC DNA]</scope>
    <source>
        <strain evidence="1 2">DSM 24723</strain>
    </source>
</reference>
<organism evidence="1 2">
    <name type="scientific">Janibacter alkaliphilus</name>
    <dbReference type="NCBI Taxonomy" id="1069963"/>
    <lineage>
        <taxon>Bacteria</taxon>
        <taxon>Bacillati</taxon>
        <taxon>Actinomycetota</taxon>
        <taxon>Actinomycetes</taxon>
        <taxon>Micrococcales</taxon>
        <taxon>Intrasporangiaceae</taxon>
        <taxon>Janibacter</taxon>
    </lineage>
</organism>
<dbReference type="Pfam" id="PF04978">
    <property type="entry name" value="MST"/>
    <property type="match status" value="1"/>
</dbReference>
<name>A0A852X4Y8_9MICO</name>
<comment type="caution">
    <text evidence="1">The sequence shown here is derived from an EMBL/GenBank/DDBJ whole genome shotgun (WGS) entry which is preliminary data.</text>
</comment>
<dbReference type="SUPFAM" id="SSF109854">
    <property type="entry name" value="DinB/YfiT-like putative metalloenzymes"/>
    <property type="match status" value="1"/>
</dbReference>
<evidence type="ECO:0000313" key="2">
    <source>
        <dbReference type="Proteomes" id="UP000592181"/>
    </source>
</evidence>
<dbReference type="InterPro" id="IPR007061">
    <property type="entry name" value="MST-like"/>
</dbReference>
<dbReference type="AlphaFoldDB" id="A0A852X4Y8"/>
<gene>
    <name evidence="1" type="ORF">BJY28_001957</name>
</gene>